<dbReference type="CDD" id="cd04765">
    <property type="entry name" value="HTH_MlrA-like_sg2"/>
    <property type="match status" value="1"/>
</dbReference>
<feature type="compositionally biased region" description="Low complexity" evidence="1">
    <location>
        <begin position="302"/>
        <end position="363"/>
    </location>
</feature>
<dbReference type="AlphaFoldDB" id="A0A1M6A3N9"/>
<dbReference type="Gene3D" id="1.10.1660.10">
    <property type="match status" value="1"/>
</dbReference>
<dbReference type="GO" id="GO:0003677">
    <property type="term" value="F:DNA binding"/>
    <property type="evidence" value="ECO:0007669"/>
    <property type="project" value="UniProtKB-KW"/>
</dbReference>
<feature type="compositionally biased region" description="Basic and acidic residues" evidence="1">
    <location>
        <begin position="170"/>
        <end position="187"/>
    </location>
</feature>
<dbReference type="Proteomes" id="UP000184292">
    <property type="component" value="Unassembled WGS sequence"/>
</dbReference>
<feature type="domain" description="HTH merR-type" evidence="2">
    <location>
        <begin position="10"/>
        <end position="78"/>
    </location>
</feature>
<dbReference type="GO" id="GO:0006355">
    <property type="term" value="P:regulation of DNA-templated transcription"/>
    <property type="evidence" value="ECO:0007669"/>
    <property type="project" value="InterPro"/>
</dbReference>
<name>A0A1M6A3N9_9RHOB</name>
<keyword evidence="4" id="KW-1185">Reference proteome</keyword>
<dbReference type="Pfam" id="PF13411">
    <property type="entry name" value="MerR_1"/>
    <property type="match status" value="1"/>
</dbReference>
<dbReference type="SUPFAM" id="SSF46955">
    <property type="entry name" value="Putative DNA-binding domain"/>
    <property type="match status" value="1"/>
</dbReference>
<accession>A0A1M6A3N9</accession>
<feature type="region of interest" description="Disordered" evidence="1">
    <location>
        <begin position="87"/>
        <end position="106"/>
    </location>
</feature>
<sequence length="451" mass="45856">MAKSPDAFRTITEVAEWLDTPAHVLRFWESKFTQVRPVKRAGGRRYYRPEDMRLLGGIKALLHDEGLTIKGVQKLLREKGVRHVADLAPPLDDAPPAHPAEAPSARIRDDVEEAELIEVEPEEAPDATILAFPGPAAEGEPAAGEVPPATDEPARAPVDTMGTAPEPDDGAPREPGDAPDPVDHDTGETILADPQEDGPGAPLAGAGSEAVHATDEGAGADPAPPIGEEEAAPLPPAMPVEDFPADPSALPPAAGDETAPGPEPSDAEVAAARTDGDDPSAIDRARDETAEQDDADPRGDDPASAYSAFADAAGADPAFGDAASAGAASADAAGSGAMPEDAAAQAAAAVSPAGAPAGPAPDEQAPDEQAPDEPAPDEPVALDDAAPHQGVPDPIPPRERARRADPVSRLPAGPGPLLGPLLRADPAALRSRADLLGPLLDRLDAALARGA</sequence>
<gene>
    <name evidence="3" type="ORF">SAMN05444417_0203</name>
</gene>
<reference evidence="3 4" key="1">
    <citation type="submission" date="2016-11" db="EMBL/GenBank/DDBJ databases">
        <authorList>
            <person name="Jaros S."/>
            <person name="Januszkiewicz K."/>
            <person name="Wedrychowicz H."/>
        </authorList>
    </citation>
    <scope>NUCLEOTIDE SEQUENCE [LARGE SCALE GENOMIC DNA]</scope>
    <source>
        <strain evidence="3 4">DSM 100565</strain>
    </source>
</reference>
<proteinExistence type="predicted"/>
<feature type="compositionally biased region" description="Acidic residues" evidence="1">
    <location>
        <begin position="364"/>
        <end position="376"/>
    </location>
</feature>
<dbReference type="InterPro" id="IPR009061">
    <property type="entry name" value="DNA-bd_dom_put_sf"/>
</dbReference>
<evidence type="ECO:0000313" key="4">
    <source>
        <dbReference type="Proteomes" id="UP000184292"/>
    </source>
</evidence>
<dbReference type="EMBL" id="FQYO01000001">
    <property type="protein sequence ID" value="SHI31097.1"/>
    <property type="molecule type" value="Genomic_DNA"/>
</dbReference>
<evidence type="ECO:0000259" key="2">
    <source>
        <dbReference type="PROSITE" id="PS50937"/>
    </source>
</evidence>
<dbReference type="InterPro" id="IPR000551">
    <property type="entry name" value="MerR-type_HTH_dom"/>
</dbReference>
<feature type="region of interest" description="Disordered" evidence="1">
    <location>
        <begin position="119"/>
        <end position="419"/>
    </location>
</feature>
<dbReference type="PROSITE" id="PS50937">
    <property type="entry name" value="HTH_MERR_2"/>
    <property type="match status" value="1"/>
</dbReference>
<dbReference type="SMART" id="SM00422">
    <property type="entry name" value="HTH_MERR"/>
    <property type="match status" value="1"/>
</dbReference>
<evidence type="ECO:0000313" key="3">
    <source>
        <dbReference type="EMBL" id="SHI31097.1"/>
    </source>
</evidence>
<dbReference type="RefSeq" id="WP_212590696.1">
    <property type="nucleotide sequence ID" value="NZ_FQYO01000001.1"/>
</dbReference>
<dbReference type="STRING" id="1447782.SAMN05444417_0203"/>
<feature type="compositionally biased region" description="Basic and acidic residues" evidence="1">
    <location>
        <begin position="281"/>
        <end position="301"/>
    </location>
</feature>
<organism evidence="3 4">
    <name type="scientific">Wenxinia saemankumensis</name>
    <dbReference type="NCBI Taxonomy" id="1447782"/>
    <lineage>
        <taxon>Bacteria</taxon>
        <taxon>Pseudomonadati</taxon>
        <taxon>Pseudomonadota</taxon>
        <taxon>Alphaproteobacteria</taxon>
        <taxon>Rhodobacterales</taxon>
        <taxon>Roseobacteraceae</taxon>
        <taxon>Wenxinia</taxon>
    </lineage>
</organism>
<protein>
    <submittedName>
        <fullName evidence="3">DNA-binding transcriptional regulator, MerR family</fullName>
    </submittedName>
</protein>
<feature type="compositionally biased region" description="Basic and acidic residues" evidence="1">
    <location>
        <begin position="396"/>
        <end position="406"/>
    </location>
</feature>
<keyword evidence="3" id="KW-0238">DNA-binding</keyword>
<evidence type="ECO:0000256" key="1">
    <source>
        <dbReference type="SAM" id="MobiDB-lite"/>
    </source>
</evidence>
<feature type="compositionally biased region" description="Low complexity" evidence="1">
    <location>
        <begin position="133"/>
        <end position="149"/>
    </location>
</feature>